<dbReference type="SUPFAM" id="SSF51735">
    <property type="entry name" value="NAD(P)-binding Rossmann-fold domains"/>
    <property type="match status" value="1"/>
</dbReference>
<sequence length="286" mass="31183">MSSKVWFITGTSVGLGFELVNAVLARGDRVIATARDISNLKDIYPDSDNLRFLKLDVTAGIEAIREVADKAEAFWGHVDVVVNNAGYAEIGLIEESGSAAFKKQYDTNVFGLIDVTTAFLPYMRERKSGIFVQMGSRSAWSSELHGIAMYASSKAAVRAFSETLATEVASFGIKVLIMEPGGFQSRGTSNFNVNEASKIPEYAEAHAIMDRISKALSQMFKGDPRKLGEFVVDVVKGEGKAAKELMLPRYLVCGPGANEGVLAKCETMKAAVEYWQWVTPELLVDT</sequence>
<dbReference type="PANTHER" id="PTHR43976:SF16">
    <property type="entry name" value="SHORT-CHAIN DEHYDROGENASE_REDUCTASE FAMILY PROTEIN"/>
    <property type="match status" value="1"/>
</dbReference>
<dbReference type="AlphaFoldDB" id="A0A5C3QDN2"/>
<dbReference type="PANTHER" id="PTHR43976">
    <property type="entry name" value="SHORT CHAIN DEHYDROGENASE"/>
    <property type="match status" value="1"/>
</dbReference>
<dbReference type="InterPro" id="IPR036291">
    <property type="entry name" value="NAD(P)-bd_dom_sf"/>
</dbReference>
<dbReference type="PRINTS" id="PR00080">
    <property type="entry name" value="SDRFAMILY"/>
</dbReference>
<accession>A0A5C3QDN2</accession>
<evidence type="ECO:0000313" key="4">
    <source>
        <dbReference type="EMBL" id="TFK96573.1"/>
    </source>
</evidence>
<evidence type="ECO:0000256" key="3">
    <source>
        <dbReference type="RuleBase" id="RU000363"/>
    </source>
</evidence>
<dbReference type="Pfam" id="PF00106">
    <property type="entry name" value="adh_short"/>
    <property type="match status" value="1"/>
</dbReference>
<dbReference type="STRING" id="1884261.A0A5C3QDN2"/>
<dbReference type="OrthoDB" id="1274115at2759"/>
<dbReference type="Gene3D" id="3.40.50.720">
    <property type="entry name" value="NAD(P)-binding Rossmann-like Domain"/>
    <property type="match status" value="1"/>
</dbReference>
<proteinExistence type="inferred from homology"/>
<evidence type="ECO:0008006" key="6">
    <source>
        <dbReference type="Google" id="ProtNLM"/>
    </source>
</evidence>
<evidence type="ECO:0000256" key="1">
    <source>
        <dbReference type="ARBA" id="ARBA00006484"/>
    </source>
</evidence>
<dbReference type="InterPro" id="IPR002347">
    <property type="entry name" value="SDR_fam"/>
</dbReference>
<dbReference type="CDD" id="cd05374">
    <property type="entry name" value="17beta-HSD-like_SDR_c"/>
    <property type="match status" value="1"/>
</dbReference>
<evidence type="ECO:0000256" key="2">
    <source>
        <dbReference type="ARBA" id="ARBA00023002"/>
    </source>
</evidence>
<name>A0A5C3QDN2_9AGAR</name>
<protein>
    <recommendedName>
        <fullName evidence="6">NAD(P)-binding protein</fullName>
    </recommendedName>
</protein>
<comment type="similarity">
    <text evidence="1 3">Belongs to the short-chain dehydrogenases/reductases (SDR) family.</text>
</comment>
<dbReference type="InterPro" id="IPR051911">
    <property type="entry name" value="SDR_oxidoreductase"/>
</dbReference>
<dbReference type="PRINTS" id="PR00081">
    <property type="entry name" value="GDHRDH"/>
</dbReference>
<dbReference type="EMBL" id="ML178858">
    <property type="protein sequence ID" value="TFK96573.1"/>
    <property type="molecule type" value="Genomic_DNA"/>
</dbReference>
<dbReference type="GO" id="GO:0016491">
    <property type="term" value="F:oxidoreductase activity"/>
    <property type="evidence" value="ECO:0007669"/>
    <property type="project" value="UniProtKB-KW"/>
</dbReference>
<organism evidence="4 5">
    <name type="scientific">Pterulicium gracile</name>
    <dbReference type="NCBI Taxonomy" id="1884261"/>
    <lineage>
        <taxon>Eukaryota</taxon>
        <taxon>Fungi</taxon>
        <taxon>Dikarya</taxon>
        <taxon>Basidiomycota</taxon>
        <taxon>Agaricomycotina</taxon>
        <taxon>Agaricomycetes</taxon>
        <taxon>Agaricomycetidae</taxon>
        <taxon>Agaricales</taxon>
        <taxon>Pleurotineae</taxon>
        <taxon>Pterulaceae</taxon>
        <taxon>Pterulicium</taxon>
    </lineage>
</organism>
<evidence type="ECO:0000313" key="5">
    <source>
        <dbReference type="Proteomes" id="UP000305067"/>
    </source>
</evidence>
<dbReference type="Proteomes" id="UP000305067">
    <property type="component" value="Unassembled WGS sequence"/>
</dbReference>
<keyword evidence="2" id="KW-0560">Oxidoreductase</keyword>
<keyword evidence="5" id="KW-1185">Reference proteome</keyword>
<reference evidence="4 5" key="1">
    <citation type="journal article" date="2019" name="Nat. Ecol. Evol.">
        <title>Megaphylogeny resolves global patterns of mushroom evolution.</title>
        <authorList>
            <person name="Varga T."/>
            <person name="Krizsan K."/>
            <person name="Foldi C."/>
            <person name="Dima B."/>
            <person name="Sanchez-Garcia M."/>
            <person name="Sanchez-Ramirez S."/>
            <person name="Szollosi G.J."/>
            <person name="Szarkandi J.G."/>
            <person name="Papp V."/>
            <person name="Albert L."/>
            <person name="Andreopoulos W."/>
            <person name="Angelini C."/>
            <person name="Antonin V."/>
            <person name="Barry K.W."/>
            <person name="Bougher N.L."/>
            <person name="Buchanan P."/>
            <person name="Buyck B."/>
            <person name="Bense V."/>
            <person name="Catcheside P."/>
            <person name="Chovatia M."/>
            <person name="Cooper J."/>
            <person name="Damon W."/>
            <person name="Desjardin D."/>
            <person name="Finy P."/>
            <person name="Geml J."/>
            <person name="Haridas S."/>
            <person name="Hughes K."/>
            <person name="Justo A."/>
            <person name="Karasinski D."/>
            <person name="Kautmanova I."/>
            <person name="Kiss B."/>
            <person name="Kocsube S."/>
            <person name="Kotiranta H."/>
            <person name="LaButti K.M."/>
            <person name="Lechner B.E."/>
            <person name="Liimatainen K."/>
            <person name="Lipzen A."/>
            <person name="Lukacs Z."/>
            <person name="Mihaltcheva S."/>
            <person name="Morgado L.N."/>
            <person name="Niskanen T."/>
            <person name="Noordeloos M.E."/>
            <person name="Ohm R.A."/>
            <person name="Ortiz-Santana B."/>
            <person name="Ovrebo C."/>
            <person name="Racz N."/>
            <person name="Riley R."/>
            <person name="Savchenko A."/>
            <person name="Shiryaev A."/>
            <person name="Soop K."/>
            <person name="Spirin V."/>
            <person name="Szebenyi C."/>
            <person name="Tomsovsky M."/>
            <person name="Tulloss R.E."/>
            <person name="Uehling J."/>
            <person name="Grigoriev I.V."/>
            <person name="Vagvolgyi C."/>
            <person name="Papp T."/>
            <person name="Martin F.M."/>
            <person name="Miettinen O."/>
            <person name="Hibbett D.S."/>
            <person name="Nagy L.G."/>
        </authorList>
    </citation>
    <scope>NUCLEOTIDE SEQUENCE [LARGE SCALE GENOMIC DNA]</scope>
    <source>
        <strain evidence="4 5">CBS 309.79</strain>
    </source>
</reference>
<gene>
    <name evidence="4" type="ORF">BDV98DRAFT_614345</name>
</gene>